<accession>A0A8J2HDM9</accession>
<dbReference type="Proteomes" id="UP000786811">
    <property type="component" value="Unassembled WGS sequence"/>
</dbReference>
<dbReference type="InterPro" id="IPR001841">
    <property type="entry name" value="Znf_RING"/>
</dbReference>
<keyword evidence="1 3" id="KW-0479">Metal-binding</keyword>
<protein>
    <recommendedName>
        <fullName evidence="4">RING-type domain-containing protein</fullName>
    </recommendedName>
</protein>
<keyword evidence="1 3" id="KW-0863">Zinc-finger</keyword>
<dbReference type="AlphaFoldDB" id="A0A8J2HDM9"/>
<gene>
    <name evidence="5" type="ORF">HICCMSTLAB_LOCUS5662</name>
</gene>
<proteinExistence type="predicted"/>
<dbReference type="EMBL" id="CAJNRD030001119">
    <property type="protein sequence ID" value="CAG5090512.1"/>
    <property type="molecule type" value="Genomic_DNA"/>
</dbReference>
<keyword evidence="2" id="KW-0862">Zinc</keyword>
<organism evidence="5 6">
    <name type="scientific">Cotesia congregata</name>
    <name type="common">Parasitoid wasp</name>
    <name type="synonym">Apanteles congregatus</name>
    <dbReference type="NCBI Taxonomy" id="51543"/>
    <lineage>
        <taxon>Eukaryota</taxon>
        <taxon>Metazoa</taxon>
        <taxon>Ecdysozoa</taxon>
        <taxon>Arthropoda</taxon>
        <taxon>Hexapoda</taxon>
        <taxon>Insecta</taxon>
        <taxon>Pterygota</taxon>
        <taxon>Neoptera</taxon>
        <taxon>Endopterygota</taxon>
        <taxon>Hymenoptera</taxon>
        <taxon>Apocrita</taxon>
        <taxon>Ichneumonoidea</taxon>
        <taxon>Braconidae</taxon>
        <taxon>Microgastrinae</taxon>
        <taxon>Cotesia</taxon>
    </lineage>
</organism>
<dbReference type="InterPro" id="IPR013083">
    <property type="entry name" value="Znf_RING/FYVE/PHD"/>
</dbReference>
<evidence type="ECO:0000313" key="6">
    <source>
        <dbReference type="Proteomes" id="UP000786811"/>
    </source>
</evidence>
<sequence>MELIESDGFKPNSKIYSYGDWIYHKCQGTSNRYYCAQHSTKFACPVVLNKCDDGEIKVDESEHNHIQPNRNTKLEITKKLKKEALSNLPVHEIVNKVLKIYKNPTINVAAARQIVIRTIAEHQKDSPSNMFELSEYLQSNELYSQFFVGEAITKNRKEIAVFLGSTMLINKLKSSCRINLEAYQLLTFHLHEGNNGITALYILCSARSYELYGCIFKKLKEMKILNFTKAMCPYDHIIVETLKEVLPEVIIRGSLFSFVKLMTRKWSSLDLPKDYTHTVFKTSMILKLLPPEKVKEGIKVVKHQAELESDRFEDLLAFAKFAEKCSPLIEESTFTGDNINEAIDYAESHNLHMVKQLGKHEGLHSFLNLSKSRGNHNKMKVNVRVTKSIVKEQEKFKNKNQTVEKFLNFIMQTNMEKFLMLQSSWPQYRDDAGKLLRLPNFHCYHLESKPSEDCVYCMTEKACVQINLCKHVIACMTCWIFNYYSMKRRRCPLCRTIYDKVTIH</sequence>
<evidence type="ECO:0000256" key="1">
    <source>
        <dbReference type="ARBA" id="ARBA00022771"/>
    </source>
</evidence>
<reference evidence="5" key="1">
    <citation type="submission" date="2021-04" db="EMBL/GenBank/DDBJ databases">
        <authorList>
            <person name="Chebbi M.A.C M."/>
        </authorList>
    </citation>
    <scope>NUCLEOTIDE SEQUENCE</scope>
</reference>
<comment type="caution">
    <text evidence="5">The sequence shown here is derived from an EMBL/GenBank/DDBJ whole genome shotgun (WGS) entry which is preliminary data.</text>
</comment>
<evidence type="ECO:0000313" key="5">
    <source>
        <dbReference type="EMBL" id="CAG5090512.1"/>
    </source>
</evidence>
<evidence type="ECO:0000259" key="4">
    <source>
        <dbReference type="PROSITE" id="PS50089"/>
    </source>
</evidence>
<feature type="domain" description="RING-type" evidence="4">
    <location>
        <begin position="454"/>
        <end position="495"/>
    </location>
</feature>
<dbReference type="GO" id="GO:0008270">
    <property type="term" value="F:zinc ion binding"/>
    <property type="evidence" value="ECO:0007669"/>
    <property type="project" value="UniProtKB-KW"/>
</dbReference>
<keyword evidence="6" id="KW-1185">Reference proteome</keyword>
<dbReference type="PROSITE" id="PS50089">
    <property type="entry name" value="ZF_RING_2"/>
    <property type="match status" value="1"/>
</dbReference>
<evidence type="ECO:0000256" key="3">
    <source>
        <dbReference type="PROSITE-ProRule" id="PRU00175"/>
    </source>
</evidence>
<evidence type="ECO:0000256" key="2">
    <source>
        <dbReference type="ARBA" id="ARBA00022833"/>
    </source>
</evidence>
<name>A0A8J2HDM9_COTCN</name>
<dbReference type="Gene3D" id="3.30.40.10">
    <property type="entry name" value="Zinc/RING finger domain, C3HC4 (zinc finger)"/>
    <property type="match status" value="1"/>
</dbReference>